<dbReference type="Proteomes" id="UP000812031">
    <property type="component" value="Unassembled WGS sequence"/>
</dbReference>
<dbReference type="PANTHER" id="PTHR43685:SF11">
    <property type="entry name" value="GLYCOSYLTRANSFERASE TAGX-RELATED"/>
    <property type="match status" value="1"/>
</dbReference>
<organism evidence="2 3">
    <name type="scientific">Flavobacterium taihuense</name>
    <dbReference type="NCBI Taxonomy" id="2857508"/>
    <lineage>
        <taxon>Bacteria</taxon>
        <taxon>Pseudomonadati</taxon>
        <taxon>Bacteroidota</taxon>
        <taxon>Flavobacteriia</taxon>
        <taxon>Flavobacteriales</taxon>
        <taxon>Flavobacteriaceae</taxon>
        <taxon>Flavobacterium</taxon>
    </lineage>
</organism>
<dbReference type="EMBL" id="JAHWYN010000005">
    <property type="protein sequence ID" value="MBW4360369.1"/>
    <property type="molecule type" value="Genomic_DNA"/>
</dbReference>
<name>A0ABS6XUU2_9FLAO</name>
<feature type="domain" description="Glycosyltransferase 2-like" evidence="1">
    <location>
        <begin position="7"/>
        <end position="116"/>
    </location>
</feature>
<dbReference type="RefSeq" id="WP_219316853.1">
    <property type="nucleotide sequence ID" value="NZ_JAHWYN010000005.1"/>
</dbReference>
<proteinExistence type="predicted"/>
<dbReference type="CDD" id="cd00761">
    <property type="entry name" value="Glyco_tranf_GTA_type"/>
    <property type="match status" value="1"/>
</dbReference>
<evidence type="ECO:0000259" key="1">
    <source>
        <dbReference type="Pfam" id="PF00535"/>
    </source>
</evidence>
<dbReference type="InterPro" id="IPR001173">
    <property type="entry name" value="Glyco_trans_2-like"/>
</dbReference>
<evidence type="ECO:0000313" key="2">
    <source>
        <dbReference type="EMBL" id="MBW4360369.1"/>
    </source>
</evidence>
<comment type="caution">
    <text evidence="2">The sequence shown here is derived from an EMBL/GenBank/DDBJ whole genome shotgun (WGS) entry which is preliminary data.</text>
</comment>
<sequence>MDNPLISIIIPTFNRVLLIRETLDSILVQGYANWECIIVDDGSTDDTMALVEEYLKKNSQFKYYLRPENRPKGANACRNYGFERSKGEFIMFVDSDDICEPFCLAERMALMTKDWSIDLLIRDTSLLIDGKKQLFSINKDPKNINIENYLRMFLRYEIPWHTMGSCYKRYILENCRFDENLKRFQDVSFNIKVLSRLNQLKISRDYNIDSYYRVDEDKVLKGNFIANMLDSLLVLYEIHVDFFKNKNYASDLRKFSCKIILEYVMPYFYQNKKESNKIFVWSIKSTLYTLKQKRELLLLMFFLNFKLFKIKGIGMNAFRNKFKRIVNE</sequence>
<accession>A0ABS6XUU2</accession>
<dbReference type="InterPro" id="IPR050834">
    <property type="entry name" value="Glycosyltransf_2"/>
</dbReference>
<reference evidence="2 3" key="1">
    <citation type="submission" date="2021-07" db="EMBL/GenBank/DDBJ databases">
        <title>Flavobacterium sp. nov. isolated from sediment on the Taihu Lake.</title>
        <authorList>
            <person name="Qu J.-H."/>
        </authorList>
    </citation>
    <scope>NUCLEOTIDE SEQUENCE [LARGE SCALE GENOMIC DNA]</scope>
    <source>
        <strain evidence="2 3">NAS39</strain>
    </source>
</reference>
<keyword evidence="3" id="KW-1185">Reference proteome</keyword>
<dbReference type="Pfam" id="PF00535">
    <property type="entry name" value="Glycos_transf_2"/>
    <property type="match status" value="1"/>
</dbReference>
<evidence type="ECO:0000313" key="3">
    <source>
        <dbReference type="Proteomes" id="UP000812031"/>
    </source>
</evidence>
<dbReference type="PANTHER" id="PTHR43685">
    <property type="entry name" value="GLYCOSYLTRANSFERASE"/>
    <property type="match status" value="1"/>
</dbReference>
<protein>
    <submittedName>
        <fullName evidence="2">Glycosyltransferase family 2 protein</fullName>
    </submittedName>
</protein>
<gene>
    <name evidence="2" type="ORF">KZH69_07710</name>
</gene>